<evidence type="ECO:0000256" key="1">
    <source>
        <dbReference type="ARBA" id="ARBA00022481"/>
    </source>
</evidence>
<dbReference type="Pfam" id="PF00015">
    <property type="entry name" value="MCPsignal"/>
    <property type="match status" value="1"/>
</dbReference>
<dbReference type="CDD" id="cd11386">
    <property type="entry name" value="MCP_signal"/>
    <property type="match status" value="1"/>
</dbReference>
<protein>
    <submittedName>
        <fullName evidence="6">Methyl-accepting chemotaxis protein</fullName>
    </submittedName>
</protein>
<dbReference type="Gene3D" id="1.10.287.950">
    <property type="entry name" value="Methyl-accepting chemotaxis protein"/>
    <property type="match status" value="1"/>
</dbReference>
<evidence type="ECO:0000256" key="2">
    <source>
        <dbReference type="ARBA" id="ARBA00029447"/>
    </source>
</evidence>
<reference evidence="6 7" key="1">
    <citation type="submission" date="2024-09" db="EMBL/GenBank/DDBJ databases">
        <title>Novel species of the genus Pelomonas and Roseateles isolated from streams.</title>
        <authorList>
            <person name="Lu H."/>
        </authorList>
    </citation>
    <scope>NUCLEOTIDE SEQUENCE [LARGE SCALE GENOMIC DNA]</scope>
    <source>
        <strain evidence="6 7">BYS96W</strain>
    </source>
</reference>
<sequence length="562" mass="59069">MKFSSLTIRAKLSMAFGVLAALLLLVAMLAWRALNVESTAFEDFVQGINARANVANAVRQAVDARAIAARNLVLVIRPEDLQAERAKVEQAHATTTEQLKKLQEMSRADGVSDKARELIAAIADVERRYAPVALGIVNLALEHKRDEANQKMIEQCRPLLAELVDATNAYSNYTANRAEQLIHASEARVAREMNVFLVITALAFGVAIVSGALIVRSLTRALGAEPAALSAAARRVADGDLLPVEYNERAPEGSVLASLETMRRNLAEIVHQVRGASESIATGSAQIAAGNADLSQRTEEQASALQQTAATMEELGTTVRNNADHAGQANTLAKTATEVAARGGDVVGNVITTMREIDDGSKKIVDIIGTIDSIAFQTNILALNAAVEAARAGEAGRGFAVVASEVRTLAQRSATAAKEIKGLIAASVEKVERGSALVDQAGATMQEVVGAISRVSSIVDEISVASREQSTGVGQVGDAVSQMDQVTQQNAALVEESAAAAESLRRQAEQLVTSVAVFTIEAAAGTQAANLATVNPQRTPLRTTPSSQPVLAAKMAGNWSAC</sequence>
<evidence type="ECO:0000256" key="4">
    <source>
        <dbReference type="SAM" id="Phobius"/>
    </source>
</evidence>
<dbReference type="RefSeq" id="WP_394486748.1">
    <property type="nucleotide sequence ID" value="NZ_JBIGIA010000002.1"/>
</dbReference>
<keyword evidence="3" id="KW-0807">Transducer</keyword>
<dbReference type="InterPro" id="IPR051310">
    <property type="entry name" value="MCP_chemotaxis"/>
</dbReference>
<keyword evidence="4" id="KW-1133">Transmembrane helix</keyword>
<dbReference type="PANTHER" id="PTHR43531:SF14">
    <property type="entry name" value="METHYL-ACCEPTING CHEMOTAXIS PROTEIN I-RELATED"/>
    <property type="match status" value="1"/>
</dbReference>
<evidence type="ECO:0000313" key="6">
    <source>
        <dbReference type="EMBL" id="MFG6456052.1"/>
    </source>
</evidence>
<feature type="transmembrane region" description="Helical" evidence="4">
    <location>
        <begin position="195"/>
        <end position="215"/>
    </location>
</feature>
<dbReference type="InterPro" id="IPR004089">
    <property type="entry name" value="MCPsignal_dom"/>
</dbReference>
<keyword evidence="1" id="KW-0488">Methylation</keyword>
<dbReference type="EMBL" id="JBIGIA010000002">
    <property type="protein sequence ID" value="MFG6456052.1"/>
    <property type="molecule type" value="Genomic_DNA"/>
</dbReference>
<keyword evidence="4" id="KW-0812">Transmembrane</keyword>
<comment type="caution">
    <text evidence="6">The sequence shown here is derived from an EMBL/GenBank/DDBJ whole genome shotgun (WGS) entry which is preliminary data.</text>
</comment>
<keyword evidence="7" id="KW-1185">Reference proteome</keyword>
<keyword evidence="4" id="KW-0472">Membrane</keyword>
<organism evidence="6 7">
    <name type="scientific">Pelomonas nitida</name>
    <dbReference type="NCBI Taxonomy" id="3299027"/>
    <lineage>
        <taxon>Bacteria</taxon>
        <taxon>Pseudomonadati</taxon>
        <taxon>Pseudomonadota</taxon>
        <taxon>Betaproteobacteria</taxon>
        <taxon>Burkholderiales</taxon>
        <taxon>Sphaerotilaceae</taxon>
        <taxon>Roseateles</taxon>
    </lineage>
</organism>
<dbReference type="Pfam" id="PF12729">
    <property type="entry name" value="4HB_MCP_1"/>
    <property type="match status" value="1"/>
</dbReference>
<dbReference type="PROSITE" id="PS50111">
    <property type="entry name" value="CHEMOTAXIS_TRANSDUC_2"/>
    <property type="match status" value="1"/>
</dbReference>
<evidence type="ECO:0000256" key="3">
    <source>
        <dbReference type="PROSITE-ProRule" id="PRU00284"/>
    </source>
</evidence>
<dbReference type="SMART" id="SM00283">
    <property type="entry name" value="MA"/>
    <property type="match status" value="1"/>
</dbReference>
<accession>A0ABW7G2B8</accession>
<dbReference type="InterPro" id="IPR047347">
    <property type="entry name" value="YvaQ-like_sensor"/>
</dbReference>
<dbReference type="Proteomes" id="UP001606305">
    <property type="component" value="Unassembled WGS sequence"/>
</dbReference>
<gene>
    <name evidence="6" type="ORF">ACG00X_04330</name>
</gene>
<proteinExistence type="inferred from homology"/>
<evidence type="ECO:0000313" key="7">
    <source>
        <dbReference type="Proteomes" id="UP001606305"/>
    </source>
</evidence>
<dbReference type="CDD" id="cd19411">
    <property type="entry name" value="MCP2201-like_sensor"/>
    <property type="match status" value="1"/>
</dbReference>
<comment type="similarity">
    <text evidence="2">Belongs to the methyl-accepting chemotaxis (MCP) protein family.</text>
</comment>
<feature type="domain" description="Methyl-accepting transducer" evidence="5">
    <location>
        <begin position="276"/>
        <end position="505"/>
    </location>
</feature>
<name>A0ABW7G2B8_9BURK</name>
<dbReference type="PANTHER" id="PTHR43531">
    <property type="entry name" value="PROTEIN ICFG"/>
    <property type="match status" value="1"/>
</dbReference>
<dbReference type="SUPFAM" id="SSF58104">
    <property type="entry name" value="Methyl-accepting chemotaxis protein (MCP) signaling domain"/>
    <property type="match status" value="1"/>
</dbReference>
<dbReference type="InterPro" id="IPR004090">
    <property type="entry name" value="Chemotax_Me-accpt_rcpt"/>
</dbReference>
<dbReference type="PRINTS" id="PR00260">
    <property type="entry name" value="CHEMTRNSDUCR"/>
</dbReference>
<evidence type="ECO:0000259" key="5">
    <source>
        <dbReference type="PROSITE" id="PS50111"/>
    </source>
</evidence>
<dbReference type="InterPro" id="IPR024478">
    <property type="entry name" value="HlyB_4HB_MCP"/>
</dbReference>